<dbReference type="Proteomes" id="UP000324222">
    <property type="component" value="Unassembled WGS sequence"/>
</dbReference>
<protein>
    <submittedName>
        <fullName evidence="2">Uncharacterized protein</fullName>
    </submittedName>
</protein>
<keyword evidence="3" id="KW-1185">Reference proteome</keyword>
<organism evidence="2 3">
    <name type="scientific">Portunus trituberculatus</name>
    <name type="common">Swimming crab</name>
    <name type="synonym">Neptunus trituberculatus</name>
    <dbReference type="NCBI Taxonomy" id="210409"/>
    <lineage>
        <taxon>Eukaryota</taxon>
        <taxon>Metazoa</taxon>
        <taxon>Ecdysozoa</taxon>
        <taxon>Arthropoda</taxon>
        <taxon>Crustacea</taxon>
        <taxon>Multicrustacea</taxon>
        <taxon>Malacostraca</taxon>
        <taxon>Eumalacostraca</taxon>
        <taxon>Eucarida</taxon>
        <taxon>Decapoda</taxon>
        <taxon>Pleocyemata</taxon>
        <taxon>Brachyura</taxon>
        <taxon>Eubrachyura</taxon>
        <taxon>Portunoidea</taxon>
        <taxon>Portunidae</taxon>
        <taxon>Portuninae</taxon>
        <taxon>Portunus</taxon>
    </lineage>
</organism>
<gene>
    <name evidence="2" type="ORF">E2C01_038263</name>
</gene>
<dbReference type="AlphaFoldDB" id="A0A5B7FGT4"/>
<evidence type="ECO:0000313" key="3">
    <source>
        <dbReference type="Proteomes" id="UP000324222"/>
    </source>
</evidence>
<evidence type="ECO:0000313" key="2">
    <source>
        <dbReference type="EMBL" id="MPC44586.1"/>
    </source>
</evidence>
<feature type="region of interest" description="Disordered" evidence="1">
    <location>
        <begin position="42"/>
        <end position="69"/>
    </location>
</feature>
<accession>A0A5B7FGT4</accession>
<name>A0A5B7FGT4_PORTR</name>
<dbReference type="EMBL" id="VSRR010006350">
    <property type="protein sequence ID" value="MPC44586.1"/>
    <property type="molecule type" value="Genomic_DNA"/>
</dbReference>
<comment type="caution">
    <text evidence="2">The sequence shown here is derived from an EMBL/GenBank/DDBJ whole genome shotgun (WGS) entry which is preliminary data.</text>
</comment>
<sequence length="88" mass="9680">MFVIRFGVAHIDLAILPANQGELRTQTTDTLLLHTRAPLSLSSPYLPPPPRNATPARIHRQASPAAAESSRCHSQLRHIIASDTDWCC</sequence>
<proteinExistence type="predicted"/>
<evidence type="ECO:0000256" key="1">
    <source>
        <dbReference type="SAM" id="MobiDB-lite"/>
    </source>
</evidence>
<reference evidence="2 3" key="1">
    <citation type="submission" date="2019-05" db="EMBL/GenBank/DDBJ databases">
        <title>Another draft genome of Portunus trituberculatus and its Hox gene families provides insights of decapod evolution.</title>
        <authorList>
            <person name="Jeong J.-H."/>
            <person name="Song I."/>
            <person name="Kim S."/>
            <person name="Choi T."/>
            <person name="Kim D."/>
            <person name="Ryu S."/>
            <person name="Kim W."/>
        </authorList>
    </citation>
    <scope>NUCLEOTIDE SEQUENCE [LARGE SCALE GENOMIC DNA]</scope>
    <source>
        <tissue evidence="2">Muscle</tissue>
    </source>
</reference>